<evidence type="ECO:0000313" key="3">
    <source>
        <dbReference type="Proteomes" id="UP000054560"/>
    </source>
</evidence>
<sequence length="185" mass="20137">MAATSGDPEGRAATETVSSTPTGKDTASSDNVQSSTKKVQSTSKVYKELINVDAVSGSQYSCLMFYRGLTKIQKPKFAATKFKADDNDCNNDIRQGPEAMSNVVLGCSAHRVALVLKNAIGGSLVTATDKNREVFESNKKRLHKENVENQLNIFETLLDADKQEAMNDINPYPTCCTFVQPDQCS</sequence>
<dbReference type="GeneID" id="25904192"/>
<accession>A0A0L0G502</accession>
<dbReference type="EMBL" id="KQ241789">
    <property type="protein sequence ID" value="KNC84095.1"/>
    <property type="molecule type" value="Genomic_DNA"/>
</dbReference>
<gene>
    <name evidence="2" type="ORF">SARC_03688</name>
</gene>
<dbReference type="RefSeq" id="XP_014157997.1">
    <property type="nucleotide sequence ID" value="XM_014302522.1"/>
</dbReference>
<dbReference type="Proteomes" id="UP000054560">
    <property type="component" value="Unassembled WGS sequence"/>
</dbReference>
<evidence type="ECO:0000256" key="1">
    <source>
        <dbReference type="SAM" id="MobiDB-lite"/>
    </source>
</evidence>
<organism evidence="2 3">
    <name type="scientific">Sphaeroforma arctica JP610</name>
    <dbReference type="NCBI Taxonomy" id="667725"/>
    <lineage>
        <taxon>Eukaryota</taxon>
        <taxon>Ichthyosporea</taxon>
        <taxon>Ichthyophonida</taxon>
        <taxon>Sphaeroforma</taxon>
    </lineage>
</organism>
<name>A0A0L0G502_9EUKA</name>
<reference evidence="2 3" key="1">
    <citation type="submission" date="2011-02" db="EMBL/GenBank/DDBJ databases">
        <title>The Genome Sequence of Sphaeroforma arctica JP610.</title>
        <authorList>
            <consortium name="The Broad Institute Genome Sequencing Platform"/>
            <person name="Russ C."/>
            <person name="Cuomo C."/>
            <person name="Young S.K."/>
            <person name="Zeng Q."/>
            <person name="Gargeya S."/>
            <person name="Alvarado L."/>
            <person name="Berlin A."/>
            <person name="Chapman S.B."/>
            <person name="Chen Z."/>
            <person name="Freedman E."/>
            <person name="Gellesch M."/>
            <person name="Goldberg J."/>
            <person name="Griggs A."/>
            <person name="Gujja S."/>
            <person name="Heilman E."/>
            <person name="Heiman D."/>
            <person name="Howarth C."/>
            <person name="Mehta T."/>
            <person name="Neiman D."/>
            <person name="Pearson M."/>
            <person name="Roberts A."/>
            <person name="Saif S."/>
            <person name="Shea T."/>
            <person name="Shenoy N."/>
            <person name="Sisk P."/>
            <person name="Stolte C."/>
            <person name="Sykes S."/>
            <person name="White J."/>
            <person name="Yandava C."/>
            <person name="Burger G."/>
            <person name="Gray M.W."/>
            <person name="Holland P.W.H."/>
            <person name="King N."/>
            <person name="Lang F.B.F."/>
            <person name="Roger A.J."/>
            <person name="Ruiz-Trillo I."/>
            <person name="Haas B."/>
            <person name="Nusbaum C."/>
            <person name="Birren B."/>
        </authorList>
    </citation>
    <scope>NUCLEOTIDE SEQUENCE [LARGE SCALE GENOMIC DNA]</scope>
    <source>
        <strain evidence="2 3">JP610</strain>
    </source>
</reference>
<proteinExistence type="predicted"/>
<protein>
    <submittedName>
        <fullName evidence="2">Uncharacterized protein</fullName>
    </submittedName>
</protein>
<keyword evidence="3" id="KW-1185">Reference proteome</keyword>
<dbReference type="AlphaFoldDB" id="A0A0L0G502"/>
<feature type="compositionally biased region" description="Polar residues" evidence="1">
    <location>
        <begin position="15"/>
        <end position="31"/>
    </location>
</feature>
<feature type="region of interest" description="Disordered" evidence="1">
    <location>
        <begin position="1"/>
        <end position="38"/>
    </location>
</feature>
<evidence type="ECO:0000313" key="2">
    <source>
        <dbReference type="EMBL" id="KNC84095.1"/>
    </source>
</evidence>